<evidence type="ECO:0000313" key="2">
    <source>
        <dbReference type="Proteomes" id="UP000027456"/>
    </source>
</evidence>
<reference evidence="1 2" key="1">
    <citation type="submission" date="2013-12" db="EMBL/GenBank/DDBJ databases">
        <authorList>
            <person name="Cubeta M."/>
            <person name="Pakala S."/>
            <person name="Fedorova N."/>
            <person name="Thomas E."/>
            <person name="Dean R."/>
            <person name="Jabaji S."/>
            <person name="Neate S."/>
            <person name="Toda T."/>
            <person name="Tavantzis S."/>
            <person name="Vilgalys R."/>
            <person name="Bharathan N."/>
            <person name="Pakala S."/>
            <person name="Losada L.S."/>
            <person name="Zafar N."/>
            <person name="Nierman W."/>
        </authorList>
    </citation>
    <scope>NUCLEOTIDE SEQUENCE [LARGE SCALE GENOMIC DNA]</scope>
    <source>
        <strain evidence="1 2">123E</strain>
    </source>
</reference>
<dbReference type="InterPro" id="IPR032675">
    <property type="entry name" value="LRR_dom_sf"/>
</dbReference>
<dbReference type="HOGENOM" id="CLU_045288_0_0_1"/>
<comment type="caution">
    <text evidence="1">The sequence shown here is derived from an EMBL/GenBank/DDBJ whole genome shotgun (WGS) entry which is preliminary data.</text>
</comment>
<dbReference type="EMBL" id="AZST01000444">
    <property type="protein sequence ID" value="KEP48860.1"/>
    <property type="molecule type" value="Genomic_DNA"/>
</dbReference>
<evidence type="ECO:0008006" key="3">
    <source>
        <dbReference type="Google" id="ProtNLM"/>
    </source>
</evidence>
<proteinExistence type="predicted"/>
<evidence type="ECO:0000313" key="1">
    <source>
        <dbReference type="EMBL" id="KEP48860.1"/>
    </source>
</evidence>
<dbReference type="OrthoDB" id="3237742at2759"/>
<name>A0A074RU89_9AGAM</name>
<sequence length="352" mass="40357">MLPIEIIEKIADYLFQPIPLASDPSGATSTRCKKRPWRDVSGFMWTSPSLHRMGYRRWIQAISVKNVDDWKVILEHIKLVREIHCFDGTLLDLSHQHTLSKMPNLRTATIDAHGDVWHDEFNRFAYRDILSALPSSLKRLEIEHAHGPDINIISLVKKYCPKLEELRLGRCTMFNRSPACDFWQSFPHDHDAYMSNIGTDSYAHSLGNELAPLKHLRSLQVGLYFVPPDIVLAHRLYHQRGLPAPETIHWQSAIPLADLHTNPLLQELPPHIEPATTTQLVELLHRRDEESPVEFKCQRCIEIAGASGSEAEQTANSILCEYLPELVSVEWMGWLTPQHLGTNSYRLSPRKH</sequence>
<accession>A0A074RU89</accession>
<dbReference type="Proteomes" id="UP000027456">
    <property type="component" value="Unassembled WGS sequence"/>
</dbReference>
<organism evidence="1 2">
    <name type="scientific">Rhizoctonia solani 123E</name>
    <dbReference type="NCBI Taxonomy" id="1423351"/>
    <lineage>
        <taxon>Eukaryota</taxon>
        <taxon>Fungi</taxon>
        <taxon>Dikarya</taxon>
        <taxon>Basidiomycota</taxon>
        <taxon>Agaricomycotina</taxon>
        <taxon>Agaricomycetes</taxon>
        <taxon>Cantharellales</taxon>
        <taxon>Ceratobasidiaceae</taxon>
        <taxon>Rhizoctonia</taxon>
    </lineage>
</organism>
<gene>
    <name evidence="1" type="ORF">V565_113940</name>
</gene>
<dbReference type="AlphaFoldDB" id="A0A074RU89"/>
<dbReference type="Gene3D" id="3.80.10.10">
    <property type="entry name" value="Ribonuclease Inhibitor"/>
    <property type="match status" value="1"/>
</dbReference>
<keyword evidence="2" id="KW-1185">Reference proteome</keyword>
<protein>
    <recommendedName>
        <fullName evidence="3">F-box-like domain protein</fullName>
    </recommendedName>
</protein>